<dbReference type="Proteomes" id="UP000009374">
    <property type="component" value="Unassembled WGS sequence"/>
</dbReference>
<dbReference type="PROSITE" id="PS00675">
    <property type="entry name" value="SIGMA54_INTERACT_1"/>
    <property type="match status" value="1"/>
</dbReference>
<dbReference type="InterPro" id="IPR003439">
    <property type="entry name" value="ABC_transporter-like_ATP-bd"/>
</dbReference>
<protein>
    <submittedName>
        <fullName evidence="5">ABC transporter, ATP-binding protein</fullName>
    </submittedName>
</protein>
<evidence type="ECO:0000313" key="6">
    <source>
        <dbReference type="Proteomes" id="UP000009374"/>
    </source>
</evidence>
<evidence type="ECO:0000259" key="4">
    <source>
        <dbReference type="PROSITE" id="PS50893"/>
    </source>
</evidence>
<organism evidence="5 6">
    <name type="scientific">Leptospirillum ferrodiazotrophum</name>
    <dbReference type="NCBI Taxonomy" id="412449"/>
    <lineage>
        <taxon>Bacteria</taxon>
        <taxon>Pseudomonadati</taxon>
        <taxon>Nitrospirota</taxon>
        <taxon>Nitrospiria</taxon>
        <taxon>Nitrospirales</taxon>
        <taxon>Nitrospiraceae</taxon>
        <taxon>Leptospirillum</taxon>
    </lineage>
</organism>
<dbReference type="Pfam" id="PF00005">
    <property type="entry name" value="ABC_tran"/>
    <property type="match status" value="1"/>
</dbReference>
<keyword evidence="2" id="KW-0547">Nucleotide-binding</keyword>
<dbReference type="PANTHER" id="PTHR43023">
    <property type="entry name" value="PROTEIN TRIGALACTOSYLDIACYLGLYCEROL 3, CHLOROPLASTIC"/>
    <property type="match status" value="1"/>
</dbReference>
<name>C6HUS5_9BACT</name>
<gene>
    <name evidence="5" type="ORF">UBAL3_69480003</name>
</gene>
<dbReference type="PROSITE" id="PS00211">
    <property type="entry name" value="ABC_TRANSPORTER_1"/>
    <property type="match status" value="1"/>
</dbReference>
<keyword evidence="6" id="KW-1185">Reference proteome</keyword>
<dbReference type="SUPFAM" id="SSF52540">
    <property type="entry name" value="P-loop containing nucleoside triphosphate hydrolases"/>
    <property type="match status" value="1"/>
</dbReference>
<dbReference type="PANTHER" id="PTHR43023:SF6">
    <property type="entry name" value="INTERMEMBRANE PHOSPHOLIPID TRANSPORT SYSTEM ATP-BINDING PROTEIN MLAF"/>
    <property type="match status" value="1"/>
</dbReference>
<dbReference type="InterPro" id="IPR003593">
    <property type="entry name" value="AAA+_ATPase"/>
</dbReference>
<dbReference type="InterPro" id="IPR025662">
    <property type="entry name" value="Sigma_54_int_dom_ATP-bd_1"/>
</dbReference>
<dbReference type="Gene3D" id="3.40.50.300">
    <property type="entry name" value="P-loop containing nucleotide triphosphate hydrolases"/>
    <property type="match status" value="1"/>
</dbReference>
<reference evidence="5 6" key="1">
    <citation type="journal article" date="2009" name="Appl. Environ. Microbiol.">
        <title>Community genomic and proteomic analyses of chemoautotrophic iron-oxidizing "Leptospirillum rubarum" (Group II) and "Leptospirillum ferrodiazotrophum" (Group III) bacteria in acid mine drainage biofilms.</title>
        <authorList>
            <person name="Goltsman D.S."/>
            <person name="Denef V.J."/>
            <person name="Singer S.W."/>
            <person name="VerBerkmoes N.C."/>
            <person name="Lefsrud M."/>
            <person name="Mueller R.S."/>
            <person name="Dick G.J."/>
            <person name="Sun C.L."/>
            <person name="Wheeler K.E."/>
            <person name="Zemla A."/>
            <person name="Baker B.J."/>
            <person name="Hauser L."/>
            <person name="Land M."/>
            <person name="Shah M.B."/>
            <person name="Thelen M.P."/>
            <person name="Hettich R.L."/>
            <person name="Banfield J.F."/>
        </authorList>
    </citation>
    <scope>NUCLEOTIDE SEQUENCE [LARGE SCALE GENOMIC DNA]</scope>
</reference>
<evidence type="ECO:0000256" key="2">
    <source>
        <dbReference type="ARBA" id="ARBA00022741"/>
    </source>
</evidence>
<dbReference type="SMART" id="SM00382">
    <property type="entry name" value="AAA"/>
    <property type="match status" value="1"/>
</dbReference>
<dbReference type="EMBL" id="GG693857">
    <property type="protein sequence ID" value="EES53636.1"/>
    <property type="molecule type" value="Genomic_DNA"/>
</dbReference>
<dbReference type="InterPro" id="IPR017871">
    <property type="entry name" value="ABC_transporter-like_CS"/>
</dbReference>
<accession>C6HUS5</accession>
<dbReference type="PROSITE" id="PS50893">
    <property type="entry name" value="ABC_TRANSPORTER_2"/>
    <property type="match status" value="1"/>
</dbReference>
<keyword evidence="1" id="KW-0813">Transport</keyword>
<proteinExistence type="predicted"/>
<evidence type="ECO:0000256" key="1">
    <source>
        <dbReference type="ARBA" id="ARBA00022448"/>
    </source>
</evidence>
<evidence type="ECO:0000313" key="5">
    <source>
        <dbReference type="EMBL" id="EES53636.1"/>
    </source>
</evidence>
<dbReference type="InterPro" id="IPR027417">
    <property type="entry name" value="P-loop_NTPase"/>
</dbReference>
<dbReference type="GO" id="GO:0005524">
    <property type="term" value="F:ATP binding"/>
    <property type="evidence" value="ECO:0007669"/>
    <property type="project" value="UniProtKB-KW"/>
</dbReference>
<dbReference type="GO" id="GO:0016887">
    <property type="term" value="F:ATP hydrolysis activity"/>
    <property type="evidence" value="ECO:0007669"/>
    <property type="project" value="InterPro"/>
</dbReference>
<dbReference type="AlphaFoldDB" id="C6HUS5"/>
<evidence type="ECO:0000256" key="3">
    <source>
        <dbReference type="ARBA" id="ARBA00022840"/>
    </source>
</evidence>
<sequence length="242" mass="27003">MIRLENLTVAYGPRVILDGINLEIPTGKTMVILGESGSGKTTILKCVLGTLHPVSGRVLANGQDISTLKEDDLLRFRQRMGMVFQEGALFDSLTVGENVAFWLWEHTWLSDEEVEARVRTLLRFVGLESSIDAKPSDLSGGMRRRVAIARAMAAEDPAFMLYDEPTTGLDPFTSKSICDLMRRVQREFTTTNIVVTHDLTDAYRVGDLFTFIKDAKVIATGSRRDIEHSDDPFIKTFLSLDS</sequence>
<keyword evidence="3 5" id="KW-0067">ATP-binding</keyword>
<feature type="domain" description="ABC transporter" evidence="4">
    <location>
        <begin position="2"/>
        <end position="239"/>
    </location>
</feature>